<evidence type="ECO:0000313" key="2">
    <source>
        <dbReference type="EMBL" id="KFH12260.1"/>
    </source>
</evidence>
<organism evidence="2 3">
    <name type="scientific">Toxoplasma gondii MAS</name>
    <dbReference type="NCBI Taxonomy" id="943118"/>
    <lineage>
        <taxon>Eukaryota</taxon>
        <taxon>Sar</taxon>
        <taxon>Alveolata</taxon>
        <taxon>Apicomplexa</taxon>
        <taxon>Conoidasida</taxon>
        <taxon>Coccidia</taxon>
        <taxon>Eucoccidiorida</taxon>
        <taxon>Eimeriorina</taxon>
        <taxon>Sarcocystidae</taxon>
        <taxon>Toxoplasma</taxon>
    </lineage>
</organism>
<evidence type="ECO:0000313" key="3">
    <source>
        <dbReference type="Proteomes" id="UP000028821"/>
    </source>
</evidence>
<protein>
    <submittedName>
        <fullName evidence="2">Uncharacterized protein</fullName>
    </submittedName>
</protein>
<proteinExistence type="predicted"/>
<dbReference type="EMBL" id="AEXC02001537">
    <property type="protein sequence ID" value="KFH12260.1"/>
    <property type="molecule type" value="Genomic_DNA"/>
</dbReference>
<evidence type="ECO:0000256" key="1">
    <source>
        <dbReference type="SAM" id="MobiDB-lite"/>
    </source>
</evidence>
<dbReference type="AlphaFoldDB" id="A0A086QI28"/>
<comment type="caution">
    <text evidence="2">The sequence shown here is derived from an EMBL/GenBank/DDBJ whole genome shotgun (WGS) entry which is preliminary data.</text>
</comment>
<gene>
    <name evidence="2" type="ORF">TGMAS_356820</name>
</gene>
<sequence length="105" mass="12013">MDKLRVKLNDLVQKMDDDDNPENDVDEEERSKHNAVFSLRLRKLFALFYGDAYVAMPYKETKCEDLRQAIAEYDTKGLAARLGLKAVEKRSVSQATNEQGAEQES</sequence>
<feature type="region of interest" description="Disordered" evidence="1">
    <location>
        <begin position="10"/>
        <end position="31"/>
    </location>
</feature>
<dbReference type="VEuPathDB" id="ToxoDB:TGMAS_356820"/>
<feature type="compositionally biased region" description="Acidic residues" evidence="1">
    <location>
        <begin position="16"/>
        <end position="28"/>
    </location>
</feature>
<reference evidence="2 3" key="1">
    <citation type="submission" date="2014-04" db="EMBL/GenBank/DDBJ databases">
        <authorList>
            <person name="Sibley D."/>
            <person name="Venepally P."/>
            <person name="Karamycheva S."/>
            <person name="Hadjithomas M."/>
            <person name="Khan A."/>
            <person name="Brunk B."/>
            <person name="Roos D."/>
            <person name="Caler E."/>
            <person name="Lorenzi H."/>
        </authorList>
    </citation>
    <scope>NUCLEOTIDE SEQUENCE [LARGE SCALE GENOMIC DNA]</scope>
    <source>
        <strain evidence="2 3">MAS</strain>
    </source>
</reference>
<name>A0A086QI28_TOXGO</name>
<dbReference type="Proteomes" id="UP000028821">
    <property type="component" value="Unassembled WGS sequence"/>
</dbReference>
<accession>A0A086QI28</accession>